<proteinExistence type="predicted"/>
<protein>
    <submittedName>
        <fullName evidence="1">Uncharacterized protein</fullName>
    </submittedName>
</protein>
<accession>A0A377DEE4</accession>
<sequence length="72" mass="7942">MRSAYPVALMTIIFGHALQHQCTGAGEIDLIDRSVYRPLKQALNTRIIGQFKKTTHDLQQMLTNAAGVFLAG</sequence>
<dbReference type="Proteomes" id="UP000254174">
    <property type="component" value="Unassembled WGS sequence"/>
</dbReference>
<name>A0A377DEE4_ECOLX</name>
<organism evidence="1 2">
    <name type="scientific">Escherichia coli</name>
    <dbReference type="NCBI Taxonomy" id="562"/>
    <lineage>
        <taxon>Bacteria</taxon>
        <taxon>Pseudomonadati</taxon>
        <taxon>Pseudomonadota</taxon>
        <taxon>Gammaproteobacteria</taxon>
        <taxon>Enterobacterales</taxon>
        <taxon>Enterobacteriaceae</taxon>
        <taxon>Escherichia</taxon>
    </lineage>
</organism>
<evidence type="ECO:0000313" key="1">
    <source>
        <dbReference type="EMBL" id="STM19377.1"/>
    </source>
</evidence>
<reference evidence="1 2" key="1">
    <citation type="submission" date="2018-06" db="EMBL/GenBank/DDBJ databases">
        <authorList>
            <consortium name="Pathogen Informatics"/>
            <person name="Doyle S."/>
        </authorList>
    </citation>
    <scope>NUCLEOTIDE SEQUENCE [LARGE SCALE GENOMIC DNA]</scope>
    <source>
        <strain evidence="1 2">NCTC7922</strain>
    </source>
</reference>
<evidence type="ECO:0000313" key="2">
    <source>
        <dbReference type="Proteomes" id="UP000254174"/>
    </source>
</evidence>
<gene>
    <name evidence="1" type="ORF">NCTC7922_05459</name>
</gene>
<dbReference type="AlphaFoldDB" id="A0A377DEE4"/>
<dbReference type="EMBL" id="UGFC01000006">
    <property type="protein sequence ID" value="STM19377.1"/>
    <property type="molecule type" value="Genomic_DNA"/>
</dbReference>